<keyword evidence="3" id="KW-0378">Hydrolase</keyword>
<gene>
    <name evidence="6" type="ORF">UFOPK2602_01928</name>
    <name evidence="7" type="ORF">UFOPK2806_02363</name>
    <name evidence="8" type="ORF">UFOPK3417_01724</name>
    <name evidence="9" type="ORF">UFOPK4306_01864</name>
</gene>
<dbReference type="EMBL" id="CAEZYY010000051">
    <property type="protein sequence ID" value="CAB4769899.1"/>
    <property type="molecule type" value="Genomic_DNA"/>
</dbReference>
<proteinExistence type="predicted"/>
<sequence>MLAATGLSATFGVARADAYYLNGCKWGTTSIKFYVPSPLVSYTSWWNGANSWSGLQAQYVAGTSSSHHVYGNNENRGNTVIWTGATRTKGTVQSPPSCTGGFFSAGQVEVVINWSLVTTYGYSSSQIRMVAAHELGHAFGLAHNPDSLARLMYPYDSRTVITPQTDDKAGVNAIY</sequence>
<protein>
    <submittedName>
        <fullName evidence="6">Unannotated protein</fullName>
    </submittedName>
</protein>
<dbReference type="SUPFAM" id="SSF55486">
    <property type="entry name" value="Metalloproteases ('zincins'), catalytic domain"/>
    <property type="match status" value="1"/>
</dbReference>
<dbReference type="GO" id="GO:0004222">
    <property type="term" value="F:metalloendopeptidase activity"/>
    <property type="evidence" value="ECO:0007669"/>
    <property type="project" value="InterPro"/>
</dbReference>
<keyword evidence="1" id="KW-0645">Protease</keyword>
<dbReference type="Gene3D" id="3.40.390.10">
    <property type="entry name" value="Collagenase (Catalytic Domain)"/>
    <property type="match status" value="1"/>
</dbReference>
<organism evidence="6">
    <name type="scientific">freshwater metagenome</name>
    <dbReference type="NCBI Taxonomy" id="449393"/>
    <lineage>
        <taxon>unclassified sequences</taxon>
        <taxon>metagenomes</taxon>
        <taxon>ecological metagenomes</taxon>
    </lineage>
</organism>
<accession>A0A6J6RMS4</accession>
<dbReference type="PRINTS" id="PR00138">
    <property type="entry name" value="MATRIXIN"/>
</dbReference>
<dbReference type="EMBL" id="CAFBQP010000080">
    <property type="protein sequence ID" value="CAB5066609.1"/>
    <property type="molecule type" value="Genomic_DNA"/>
</dbReference>
<keyword evidence="4" id="KW-0862">Zinc</keyword>
<keyword evidence="2" id="KW-0479">Metal-binding</keyword>
<evidence type="ECO:0000256" key="4">
    <source>
        <dbReference type="ARBA" id="ARBA00022833"/>
    </source>
</evidence>
<reference evidence="6" key="1">
    <citation type="submission" date="2020-05" db="EMBL/GenBank/DDBJ databases">
        <authorList>
            <person name="Chiriac C."/>
            <person name="Salcher M."/>
            <person name="Ghai R."/>
            <person name="Kavagutti S V."/>
        </authorList>
    </citation>
    <scope>NUCLEOTIDE SEQUENCE</scope>
</reference>
<evidence type="ECO:0000313" key="7">
    <source>
        <dbReference type="EMBL" id="CAB4769899.1"/>
    </source>
</evidence>
<dbReference type="GO" id="GO:0031012">
    <property type="term" value="C:extracellular matrix"/>
    <property type="evidence" value="ECO:0007669"/>
    <property type="project" value="InterPro"/>
</dbReference>
<dbReference type="GO" id="GO:0008270">
    <property type="term" value="F:zinc ion binding"/>
    <property type="evidence" value="ECO:0007669"/>
    <property type="project" value="InterPro"/>
</dbReference>
<dbReference type="InterPro" id="IPR024079">
    <property type="entry name" value="MetalloPept_cat_dom_sf"/>
</dbReference>
<dbReference type="InterPro" id="IPR001818">
    <property type="entry name" value="Pept_M10_metallopeptidase"/>
</dbReference>
<feature type="domain" description="Peptidase M10 metallopeptidase" evidence="5">
    <location>
        <begin position="122"/>
        <end position="175"/>
    </location>
</feature>
<evidence type="ECO:0000256" key="3">
    <source>
        <dbReference type="ARBA" id="ARBA00022801"/>
    </source>
</evidence>
<evidence type="ECO:0000313" key="9">
    <source>
        <dbReference type="EMBL" id="CAB5066609.1"/>
    </source>
</evidence>
<dbReference type="InterPro" id="IPR021190">
    <property type="entry name" value="Pept_M10A"/>
</dbReference>
<dbReference type="EMBL" id="CAEZXX010000166">
    <property type="protein sequence ID" value="CAB4723773.1"/>
    <property type="molecule type" value="Genomic_DNA"/>
</dbReference>
<name>A0A6J6RMS4_9ZZZZ</name>
<dbReference type="GO" id="GO:0006508">
    <property type="term" value="P:proteolysis"/>
    <property type="evidence" value="ECO:0007669"/>
    <property type="project" value="UniProtKB-KW"/>
</dbReference>
<evidence type="ECO:0000313" key="6">
    <source>
        <dbReference type="EMBL" id="CAB4723773.1"/>
    </source>
</evidence>
<dbReference type="AlphaFoldDB" id="A0A6J6RMS4"/>
<evidence type="ECO:0000256" key="2">
    <source>
        <dbReference type="ARBA" id="ARBA00022723"/>
    </source>
</evidence>
<evidence type="ECO:0000259" key="5">
    <source>
        <dbReference type="Pfam" id="PF00413"/>
    </source>
</evidence>
<evidence type="ECO:0000256" key="1">
    <source>
        <dbReference type="ARBA" id="ARBA00022670"/>
    </source>
</evidence>
<dbReference type="Pfam" id="PF00413">
    <property type="entry name" value="Peptidase_M10"/>
    <property type="match status" value="1"/>
</dbReference>
<dbReference type="EMBL" id="CAFBLR010000212">
    <property type="protein sequence ID" value="CAB4884487.1"/>
    <property type="molecule type" value="Genomic_DNA"/>
</dbReference>
<evidence type="ECO:0000313" key="8">
    <source>
        <dbReference type="EMBL" id="CAB4884487.1"/>
    </source>
</evidence>